<comment type="caution">
    <text evidence="1">The sequence shown here is derived from an EMBL/GenBank/DDBJ whole genome shotgun (WGS) entry which is preliminary data.</text>
</comment>
<name>A0AAN9Q0U6_CLITE</name>
<evidence type="ECO:0000313" key="1">
    <source>
        <dbReference type="EMBL" id="KAK7317747.1"/>
    </source>
</evidence>
<dbReference type="EMBL" id="JAYKXN010000001">
    <property type="protein sequence ID" value="KAK7317747.1"/>
    <property type="molecule type" value="Genomic_DNA"/>
</dbReference>
<gene>
    <name evidence="1" type="ORF">RJT34_02222</name>
</gene>
<keyword evidence="2" id="KW-1185">Reference proteome</keyword>
<protein>
    <submittedName>
        <fullName evidence="1">Uncharacterized protein</fullName>
    </submittedName>
</protein>
<dbReference type="Pfam" id="PF03140">
    <property type="entry name" value="DUF247"/>
    <property type="match status" value="1"/>
</dbReference>
<dbReference type="InterPro" id="IPR004158">
    <property type="entry name" value="DUF247_pln"/>
</dbReference>
<dbReference type="AlphaFoldDB" id="A0AAN9Q0U6"/>
<dbReference type="PANTHER" id="PTHR31170">
    <property type="entry name" value="BNAC04G53230D PROTEIN"/>
    <property type="match status" value="1"/>
</dbReference>
<sequence>MVSYHAISIPDEKKFVSDIYEKLSSTDDDESNNSPRLGGCICHVPNTLRLAKPEDFVPHFVGLGPYHHSDELIVSDKMKLGTGKRVLKILFPKNNGHILNHLLQNLELYTLIPYFYKLDTTSTVDDYPTFLYQLIIDAIFLLALLHHSNNHSVQEWDDYYILTGANRNMPLLDTAGEELSMDGFIRDIFMLENQIPVHVLKLHVI</sequence>
<evidence type="ECO:0000313" key="2">
    <source>
        <dbReference type="Proteomes" id="UP001359559"/>
    </source>
</evidence>
<accession>A0AAN9Q0U6</accession>
<dbReference type="Proteomes" id="UP001359559">
    <property type="component" value="Unassembled WGS sequence"/>
</dbReference>
<reference evidence="1 2" key="1">
    <citation type="submission" date="2024-01" db="EMBL/GenBank/DDBJ databases">
        <title>The genomes of 5 underutilized Papilionoideae crops provide insights into root nodulation and disease resistance.</title>
        <authorList>
            <person name="Yuan L."/>
        </authorList>
    </citation>
    <scope>NUCLEOTIDE SEQUENCE [LARGE SCALE GENOMIC DNA]</scope>
    <source>
        <strain evidence="1">LY-2023</strain>
        <tissue evidence="1">Leaf</tissue>
    </source>
</reference>
<proteinExistence type="predicted"/>
<organism evidence="1 2">
    <name type="scientific">Clitoria ternatea</name>
    <name type="common">Butterfly pea</name>
    <dbReference type="NCBI Taxonomy" id="43366"/>
    <lineage>
        <taxon>Eukaryota</taxon>
        <taxon>Viridiplantae</taxon>
        <taxon>Streptophyta</taxon>
        <taxon>Embryophyta</taxon>
        <taxon>Tracheophyta</taxon>
        <taxon>Spermatophyta</taxon>
        <taxon>Magnoliopsida</taxon>
        <taxon>eudicotyledons</taxon>
        <taxon>Gunneridae</taxon>
        <taxon>Pentapetalae</taxon>
        <taxon>rosids</taxon>
        <taxon>fabids</taxon>
        <taxon>Fabales</taxon>
        <taxon>Fabaceae</taxon>
        <taxon>Papilionoideae</taxon>
        <taxon>50 kb inversion clade</taxon>
        <taxon>NPAAA clade</taxon>
        <taxon>indigoferoid/millettioid clade</taxon>
        <taxon>Phaseoleae</taxon>
        <taxon>Clitoria</taxon>
    </lineage>
</organism>